<proteinExistence type="predicted"/>
<feature type="transmembrane region" description="Helical" evidence="1">
    <location>
        <begin position="109"/>
        <end position="128"/>
    </location>
</feature>
<feature type="transmembrane region" description="Helical" evidence="1">
    <location>
        <begin position="7"/>
        <end position="30"/>
    </location>
</feature>
<name>A0A6J4KBH6_9CYAN</name>
<dbReference type="InterPro" id="IPR058581">
    <property type="entry name" value="TM_HPP"/>
</dbReference>
<dbReference type="InterPro" id="IPR007065">
    <property type="entry name" value="HPP"/>
</dbReference>
<feature type="transmembrane region" description="Helical" evidence="1">
    <location>
        <begin position="84"/>
        <end position="102"/>
    </location>
</feature>
<dbReference type="PANTHER" id="PTHR33741">
    <property type="entry name" value="TRANSMEMBRANE PROTEIN DDB_G0269096-RELATED"/>
    <property type="match status" value="1"/>
</dbReference>
<accession>A0A6J4KBH6</accession>
<evidence type="ECO:0000313" key="3">
    <source>
        <dbReference type="EMBL" id="CAA9301457.1"/>
    </source>
</evidence>
<feature type="transmembrane region" description="Helical" evidence="1">
    <location>
        <begin position="159"/>
        <end position="177"/>
    </location>
</feature>
<evidence type="ECO:0000259" key="2">
    <source>
        <dbReference type="Pfam" id="PF04982"/>
    </source>
</evidence>
<keyword evidence="1" id="KW-0472">Membrane</keyword>
<feature type="transmembrane region" description="Helical" evidence="1">
    <location>
        <begin position="134"/>
        <end position="152"/>
    </location>
</feature>
<protein>
    <recommendedName>
        <fullName evidence="2">HPP transmembrane region domain-containing protein</fullName>
    </recommendedName>
</protein>
<reference evidence="3" key="1">
    <citation type="submission" date="2020-02" db="EMBL/GenBank/DDBJ databases">
        <authorList>
            <person name="Meier V. D."/>
        </authorList>
    </citation>
    <scope>NUCLEOTIDE SEQUENCE</scope>
    <source>
        <strain evidence="3">AVDCRST_MAG92</strain>
    </source>
</reference>
<dbReference type="Pfam" id="PF04982">
    <property type="entry name" value="TM_HPP"/>
    <property type="match status" value="1"/>
</dbReference>
<feature type="transmembrane region" description="Helical" evidence="1">
    <location>
        <begin position="197"/>
        <end position="219"/>
    </location>
</feature>
<dbReference type="PANTHER" id="PTHR33741:SF5">
    <property type="entry name" value="TRANSMEMBRANE PROTEIN DDB_G0269096-RELATED"/>
    <property type="match status" value="1"/>
</dbReference>
<dbReference type="AlphaFoldDB" id="A0A6J4KBH6"/>
<keyword evidence="1" id="KW-0812">Transmembrane</keyword>
<evidence type="ECO:0000256" key="1">
    <source>
        <dbReference type="SAM" id="Phobius"/>
    </source>
</evidence>
<sequence length="229" mass="25337">MLQCSQAASILLLSYFFFWLGRFIAIAALADFSVKSLKLSGGSFMIDYKKALLKWESYWFKILGRWRSCPLACPIDRPHHHHIFWSWVGSFLAITATSYLAVKTNSPLLMAPFGATSVLIFGVPESPLAQPRNVIGGNLLAALVSLIILHFLGSSPWTMGMAVSTAIGIMQFTGTLHPPSGAVALVVMMTKPDWQFLLTPAFEGSMILVLCAVIFNNLAEERTYPKHWL</sequence>
<gene>
    <name evidence="3" type="ORF">AVDCRST_MAG92-5116</name>
</gene>
<organism evidence="3">
    <name type="scientific">uncultured Coleofasciculus sp</name>
    <dbReference type="NCBI Taxonomy" id="1267456"/>
    <lineage>
        <taxon>Bacteria</taxon>
        <taxon>Bacillati</taxon>
        <taxon>Cyanobacteriota</taxon>
        <taxon>Cyanophyceae</taxon>
        <taxon>Coleofasciculales</taxon>
        <taxon>Coleofasciculaceae</taxon>
        <taxon>Coleofasciculus</taxon>
        <taxon>environmental samples</taxon>
    </lineage>
</organism>
<feature type="domain" description="HPP transmembrane region" evidence="2">
    <location>
        <begin position="77"/>
        <end position="225"/>
    </location>
</feature>
<dbReference type="EMBL" id="CADCTM010000890">
    <property type="protein sequence ID" value="CAA9301457.1"/>
    <property type="molecule type" value="Genomic_DNA"/>
</dbReference>
<keyword evidence="1" id="KW-1133">Transmembrane helix</keyword>